<dbReference type="PANTHER" id="PTHR33594">
    <property type="entry name" value="SUPERFAMILY HYDROLASE, PUTATIVE (AFU_ORTHOLOGUE AFUA_1G03035)-RELATED"/>
    <property type="match status" value="1"/>
</dbReference>
<dbReference type="STRING" id="897.B2D07_12265"/>
<proteinExistence type="predicted"/>
<dbReference type="SUPFAM" id="SSF109604">
    <property type="entry name" value="HD-domain/PDEase-like"/>
    <property type="match status" value="1"/>
</dbReference>
<evidence type="ECO:0000256" key="1">
    <source>
        <dbReference type="SAM" id="MobiDB-lite"/>
    </source>
</evidence>
<evidence type="ECO:0000313" key="3">
    <source>
        <dbReference type="EMBL" id="EPR40479.1"/>
    </source>
</evidence>
<accession>S7V1V3</accession>
<feature type="region of interest" description="Disordered" evidence="1">
    <location>
        <begin position="41"/>
        <end position="62"/>
    </location>
</feature>
<dbReference type="Gene3D" id="1.10.3210.10">
    <property type="entry name" value="Hypothetical protein af1432"/>
    <property type="match status" value="1"/>
</dbReference>
<evidence type="ECO:0000313" key="4">
    <source>
        <dbReference type="Proteomes" id="UP000014977"/>
    </source>
</evidence>
<keyword evidence="3" id="KW-0378">Hydrolase</keyword>
<dbReference type="AlphaFoldDB" id="S7V1V3"/>
<dbReference type="PROSITE" id="PS51831">
    <property type="entry name" value="HD"/>
    <property type="match status" value="1"/>
</dbReference>
<dbReference type="EMBL" id="ATHJ01000082">
    <property type="protein sequence ID" value="EPR40479.1"/>
    <property type="molecule type" value="Genomic_DNA"/>
</dbReference>
<dbReference type="PANTHER" id="PTHR33594:SF1">
    <property type="entry name" value="HD_PDEASE DOMAIN-CONTAINING PROTEIN"/>
    <property type="match status" value="1"/>
</dbReference>
<name>S7V1V3_DESML</name>
<dbReference type="InterPro" id="IPR003607">
    <property type="entry name" value="HD/PDEase_dom"/>
</dbReference>
<comment type="caution">
    <text evidence="3">The sequence shown here is derived from an EMBL/GenBank/DDBJ whole genome shotgun (WGS) entry which is preliminary data.</text>
</comment>
<dbReference type="Pfam" id="PF01966">
    <property type="entry name" value="HD"/>
    <property type="match status" value="1"/>
</dbReference>
<keyword evidence="4" id="KW-1185">Reference proteome</keyword>
<feature type="domain" description="HD" evidence="2">
    <location>
        <begin position="105"/>
        <end position="208"/>
    </location>
</feature>
<dbReference type="Proteomes" id="UP000014977">
    <property type="component" value="Unassembled WGS sequence"/>
</dbReference>
<protein>
    <submittedName>
        <fullName evidence="3">Metal dependent phosphohydrolase</fullName>
    </submittedName>
</protein>
<dbReference type="SMART" id="SM00471">
    <property type="entry name" value="HDc"/>
    <property type="match status" value="1"/>
</dbReference>
<dbReference type="InterPro" id="IPR006674">
    <property type="entry name" value="HD_domain"/>
</dbReference>
<sequence>MMGFNSKSNKADRLGLSAVNEDTSPSLVNLDRILRSLRVSEQNQNGQHTLPPKPLSLQKRLDRNGVGPDALGMIPPDLLGEIRRTLIRQETAYQCNAAEETFSSVWAHSCRVGRIARHIAKAEGWNEELALLAGLLHDTGKFACGKYRDGDVPEEKYAVRFTERLLSGTVYERWIPMISQAILSAYFEGEPTNDLGRVVYDADSLDKMGHMGIVQFFTKQTLRRRFLDNDTMVRISIELTYAHHAPDTLKTATGRSLARERSLRTRRFYTELLEEWSQMGLGAFTIVEENIAGIVCILVVPCACACGGRIRLESDIRDVVKCSRSVVMTYGCEDCGFENVYYFCLPNIDGLPPKP</sequence>
<dbReference type="GO" id="GO:0016787">
    <property type="term" value="F:hydrolase activity"/>
    <property type="evidence" value="ECO:0007669"/>
    <property type="project" value="UniProtKB-KW"/>
</dbReference>
<dbReference type="CDD" id="cd00077">
    <property type="entry name" value="HDc"/>
    <property type="match status" value="1"/>
</dbReference>
<gene>
    <name evidence="3" type="ORF">dsmv_2370</name>
</gene>
<evidence type="ECO:0000259" key="2">
    <source>
        <dbReference type="PROSITE" id="PS51831"/>
    </source>
</evidence>
<reference evidence="3 4" key="1">
    <citation type="journal article" date="2013" name="Genome Announc.">
        <title>Draft genome sequences for three mercury-methylating, sulfate-reducing bacteria.</title>
        <authorList>
            <person name="Brown S.D."/>
            <person name="Hurt R.A.Jr."/>
            <person name="Gilmour C.C."/>
            <person name="Elias D.A."/>
        </authorList>
    </citation>
    <scope>NUCLEOTIDE SEQUENCE [LARGE SCALE GENOMIC DNA]</scope>
    <source>
        <strain evidence="3 4">DSM 2059</strain>
    </source>
</reference>
<dbReference type="eggNOG" id="COG1418">
    <property type="taxonomic scope" value="Bacteria"/>
</dbReference>
<organism evidence="3 4">
    <name type="scientific">Desulfococcus multivorans DSM 2059</name>
    <dbReference type="NCBI Taxonomy" id="1121405"/>
    <lineage>
        <taxon>Bacteria</taxon>
        <taxon>Pseudomonadati</taxon>
        <taxon>Thermodesulfobacteriota</taxon>
        <taxon>Desulfobacteria</taxon>
        <taxon>Desulfobacterales</taxon>
        <taxon>Desulfococcaceae</taxon>
        <taxon>Desulfococcus</taxon>
    </lineage>
</organism>